<gene>
    <name evidence="1" type="ORF">OS242_18290</name>
</gene>
<name>A0ABT3X8B5_9BACL</name>
<dbReference type="Proteomes" id="UP001208017">
    <property type="component" value="Unassembled WGS sequence"/>
</dbReference>
<dbReference type="RefSeq" id="WP_267153147.1">
    <property type="nucleotide sequence ID" value="NZ_JAPMLT010000014.1"/>
</dbReference>
<comment type="caution">
    <text evidence="1">The sequence shown here is derived from an EMBL/GenBank/DDBJ whole genome shotgun (WGS) entry which is preliminary data.</text>
</comment>
<protein>
    <submittedName>
        <fullName evidence="1">Uncharacterized protein</fullName>
    </submittedName>
</protein>
<evidence type="ECO:0000313" key="2">
    <source>
        <dbReference type="Proteomes" id="UP001208017"/>
    </source>
</evidence>
<keyword evidence="2" id="KW-1185">Reference proteome</keyword>
<proteinExistence type="predicted"/>
<evidence type="ECO:0000313" key="1">
    <source>
        <dbReference type="EMBL" id="MCX7571896.1"/>
    </source>
</evidence>
<reference evidence="1 2" key="1">
    <citation type="submission" date="2022-11" db="EMBL/GenBank/DDBJ databases">
        <title>Study of microbial diversity in lake waters.</title>
        <authorList>
            <person name="Zhang J."/>
        </authorList>
    </citation>
    <scope>NUCLEOTIDE SEQUENCE [LARGE SCALE GENOMIC DNA]</scope>
    <source>
        <strain evidence="1 2">DT12</strain>
    </source>
</reference>
<sequence>MKLVLVTRLELAKTVAYKVGKTEEDIIAFMRDERTLHAEEAIGLQLAHRFEEKLLQGGDEIINI</sequence>
<organism evidence="1 2">
    <name type="scientific">Tumebacillus lacus</name>
    <dbReference type="NCBI Taxonomy" id="2995335"/>
    <lineage>
        <taxon>Bacteria</taxon>
        <taxon>Bacillati</taxon>
        <taxon>Bacillota</taxon>
        <taxon>Bacilli</taxon>
        <taxon>Bacillales</taxon>
        <taxon>Alicyclobacillaceae</taxon>
        <taxon>Tumebacillus</taxon>
    </lineage>
</organism>
<accession>A0ABT3X8B5</accession>
<dbReference type="EMBL" id="JAPMLT010000014">
    <property type="protein sequence ID" value="MCX7571896.1"/>
    <property type="molecule type" value="Genomic_DNA"/>
</dbReference>